<protein>
    <submittedName>
        <fullName evidence="2">Uncharacterized protein</fullName>
    </submittedName>
</protein>
<evidence type="ECO:0000256" key="1">
    <source>
        <dbReference type="SAM" id="MobiDB-lite"/>
    </source>
</evidence>
<organism evidence="2 3">
    <name type="scientific">Glossina pallidipes</name>
    <name type="common">Tsetse fly</name>
    <dbReference type="NCBI Taxonomy" id="7398"/>
    <lineage>
        <taxon>Eukaryota</taxon>
        <taxon>Metazoa</taxon>
        <taxon>Ecdysozoa</taxon>
        <taxon>Arthropoda</taxon>
        <taxon>Hexapoda</taxon>
        <taxon>Insecta</taxon>
        <taxon>Pterygota</taxon>
        <taxon>Neoptera</taxon>
        <taxon>Endopterygota</taxon>
        <taxon>Diptera</taxon>
        <taxon>Brachycera</taxon>
        <taxon>Muscomorpha</taxon>
        <taxon>Hippoboscoidea</taxon>
        <taxon>Glossinidae</taxon>
        <taxon>Glossina</taxon>
    </lineage>
</organism>
<dbReference type="EnsemblMetazoa" id="GPAI043801-RA">
    <property type="protein sequence ID" value="GPAI043801-PA"/>
    <property type="gene ID" value="GPAI043801"/>
</dbReference>
<proteinExistence type="predicted"/>
<feature type="compositionally biased region" description="Basic and acidic residues" evidence="1">
    <location>
        <begin position="79"/>
        <end position="94"/>
    </location>
</feature>
<feature type="region of interest" description="Disordered" evidence="1">
    <location>
        <begin position="79"/>
        <end position="115"/>
    </location>
</feature>
<sequence length="115" mass="12900">MITFEVLLLRGDSLDTDDAKMVIESSKPLVTTACKLFLLKGKIVKLHSPLGTVLDILRKNVSMKKMFSKWIPFLLTMGDKSDKTNKQSGEKYIKTDSNNNNSYSKPQQTCLSADI</sequence>
<feature type="compositionally biased region" description="Polar residues" evidence="1">
    <location>
        <begin position="95"/>
        <end position="115"/>
    </location>
</feature>
<evidence type="ECO:0000313" key="3">
    <source>
        <dbReference type="Proteomes" id="UP000092445"/>
    </source>
</evidence>
<accession>A0A1B0AF50</accession>
<reference evidence="2" key="2">
    <citation type="submission" date="2020-05" db="UniProtKB">
        <authorList>
            <consortium name="EnsemblMetazoa"/>
        </authorList>
    </citation>
    <scope>IDENTIFICATION</scope>
    <source>
        <strain evidence="2">IAEA</strain>
    </source>
</reference>
<dbReference type="AlphaFoldDB" id="A0A1B0AF50"/>
<keyword evidence="3" id="KW-1185">Reference proteome</keyword>
<dbReference type="VEuPathDB" id="VectorBase:GPAI043801"/>
<reference evidence="3" key="1">
    <citation type="submission" date="2014-03" db="EMBL/GenBank/DDBJ databases">
        <authorList>
            <person name="Aksoy S."/>
            <person name="Warren W."/>
            <person name="Wilson R.K."/>
        </authorList>
    </citation>
    <scope>NUCLEOTIDE SEQUENCE [LARGE SCALE GENOMIC DNA]</scope>
    <source>
        <strain evidence="3">IAEA</strain>
    </source>
</reference>
<evidence type="ECO:0000313" key="2">
    <source>
        <dbReference type="EnsemblMetazoa" id="GPAI043801-PA"/>
    </source>
</evidence>
<name>A0A1B0AF50_GLOPL</name>
<dbReference type="Proteomes" id="UP000092445">
    <property type="component" value="Unassembled WGS sequence"/>
</dbReference>